<sequence>MPVGRGSSLNLSLDYGRSPKGERVNDEKPTAPGQTVSTAAVLTEHGIEAECQYFGTLTAKRFIAYLDVYVLALVVGGKLLIIDNHPVHCAKAVKRFLEDHKMPFAFLPPYSPELNPIEEAFSKINTISENASQGRRKHFSRPSVNPSQRLLRMM</sequence>
<reference evidence="4 5" key="1">
    <citation type="journal article" date="2018" name="Aquat. Microb. Ecol.">
        <title>Gammaproteobacterial methanotrophs dominate.</title>
        <authorList>
            <person name="Rissanen A.J."/>
            <person name="Saarenheimo J."/>
            <person name="Tiirola M."/>
            <person name="Peura S."/>
            <person name="Aalto S.L."/>
            <person name="Karvinen A."/>
            <person name="Nykanen H."/>
        </authorList>
    </citation>
    <scope>NUCLEOTIDE SEQUENCE [LARGE SCALE GENOMIC DNA]</scope>
    <source>
        <strain evidence="4">AMbin10</strain>
    </source>
</reference>
<dbReference type="InterPro" id="IPR036397">
    <property type="entry name" value="RNaseH_sf"/>
</dbReference>
<dbReference type="PANTHER" id="PTHR46564:SF1">
    <property type="entry name" value="TRANSPOSASE"/>
    <property type="match status" value="1"/>
</dbReference>
<dbReference type="InterPro" id="IPR038717">
    <property type="entry name" value="Tc1-like_DDE_dom"/>
</dbReference>
<dbReference type="InterPro" id="IPR012337">
    <property type="entry name" value="RNaseH-like_sf"/>
</dbReference>
<feature type="domain" description="Tc1-like transposase DDE" evidence="3">
    <location>
        <begin position="12"/>
        <end position="131"/>
    </location>
</feature>
<dbReference type="SUPFAM" id="SSF53098">
    <property type="entry name" value="Ribonuclease H-like"/>
    <property type="match status" value="1"/>
</dbReference>
<feature type="compositionally biased region" description="Basic and acidic residues" evidence="1">
    <location>
        <begin position="17"/>
        <end position="29"/>
    </location>
</feature>
<gene>
    <name evidence="4" type="ORF">DM484_06065</name>
</gene>
<accession>A0A2W4TJE7</accession>
<dbReference type="GO" id="GO:0003676">
    <property type="term" value="F:nucleic acid binding"/>
    <property type="evidence" value="ECO:0007669"/>
    <property type="project" value="InterPro"/>
</dbReference>
<proteinExistence type="predicted"/>
<dbReference type="PANTHER" id="PTHR46564">
    <property type="entry name" value="TRANSPOSASE"/>
    <property type="match status" value="1"/>
</dbReference>
<dbReference type="Pfam" id="PF13358">
    <property type="entry name" value="DDE_3"/>
    <property type="match status" value="1"/>
</dbReference>
<dbReference type="Proteomes" id="UP000249396">
    <property type="component" value="Unassembled WGS sequence"/>
</dbReference>
<dbReference type="EMBL" id="QJPH01000209">
    <property type="protein sequence ID" value="PZN82647.1"/>
    <property type="molecule type" value="Genomic_DNA"/>
</dbReference>
<keyword evidence="2" id="KW-1133">Transmembrane helix</keyword>
<evidence type="ECO:0000313" key="5">
    <source>
        <dbReference type="Proteomes" id="UP000249396"/>
    </source>
</evidence>
<evidence type="ECO:0000256" key="2">
    <source>
        <dbReference type="SAM" id="Phobius"/>
    </source>
</evidence>
<keyword evidence="2" id="KW-0812">Transmembrane</keyword>
<evidence type="ECO:0000313" key="4">
    <source>
        <dbReference type="EMBL" id="PZN82647.1"/>
    </source>
</evidence>
<dbReference type="AlphaFoldDB" id="A0A2W4TJE7"/>
<organism evidence="4 5">
    <name type="scientific">Candidatus Methylumidiphilus alinenensis</name>
    <dbReference type="NCBI Taxonomy" id="2202197"/>
    <lineage>
        <taxon>Bacteria</taxon>
        <taxon>Pseudomonadati</taxon>
        <taxon>Pseudomonadota</taxon>
        <taxon>Gammaproteobacteria</taxon>
        <taxon>Methylococcales</taxon>
        <taxon>Candidatus Methylumidiphilus</taxon>
    </lineage>
</organism>
<comment type="caution">
    <text evidence="4">The sequence shown here is derived from an EMBL/GenBank/DDBJ whole genome shotgun (WGS) entry which is preliminary data.</text>
</comment>
<dbReference type="Gene3D" id="3.30.420.10">
    <property type="entry name" value="Ribonuclease H-like superfamily/Ribonuclease H"/>
    <property type="match status" value="1"/>
</dbReference>
<evidence type="ECO:0000259" key="3">
    <source>
        <dbReference type="Pfam" id="PF13358"/>
    </source>
</evidence>
<feature type="region of interest" description="Disordered" evidence="1">
    <location>
        <begin position="1"/>
        <end position="34"/>
    </location>
</feature>
<evidence type="ECO:0000256" key="1">
    <source>
        <dbReference type="SAM" id="MobiDB-lite"/>
    </source>
</evidence>
<protein>
    <recommendedName>
        <fullName evidence="3">Tc1-like transposase DDE domain-containing protein</fullName>
    </recommendedName>
</protein>
<keyword evidence="2" id="KW-0472">Membrane</keyword>
<feature type="transmembrane region" description="Helical" evidence="2">
    <location>
        <begin position="62"/>
        <end position="81"/>
    </location>
</feature>
<name>A0A2W4TJE7_9GAMM</name>